<dbReference type="Proteomes" id="UP001054837">
    <property type="component" value="Unassembled WGS sequence"/>
</dbReference>
<accession>A0AAV4TMM1</accession>
<sequence>MRNRLFNNNKYSVFSVLGDAVDCILLGTVSDRFNFKCDVHGKCIDSATLTGNTVPPREKGANFQSIEESSVRRKCLREDSHGRAFLLDPFGGKI</sequence>
<gene>
    <name evidence="1" type="ORF">CDAR_234441</name>
</gene>
<comment type="caution">
    <text evidence="1">The sequence shown here is derived from an EMBL/GenBank/DDBJ whole genome shotgun (WGS) entry which is preliminary data.</text>
</comment>
<evidence type="ECO:0000313" key="2">
    <source>
        <dbReference type="Proteomes" id="UP001054837"/>
    </source>
</evidence>
<protein>
    <submittedName>
        <fullName evidence="1">Uncharacterized protein</fullName>
    </submittedName>
</protein>
<evidence type="ECO:0000313" key="1">
    <source>
        <dbReference type="EMBL" id="GIY46217.1"/>
    </source>
</evidence>
<organism evidence="1 2">
    <name type="scientific">Caerostris darwini</name>
    <dbReference type="NCBI Taxonomy" id="1538125"/>
    <lineage>
        <taxon>Eukaryota</taxon>
        <taxon>Metazoa</taxon>
        <taxon>Ecdysozoa</taxon>
        <taxon>Arthropoda</taxon>
        <taxon>Chelicerata</taxon>
        <taxon>Arachnida</taxon>
        <taxon>Araneae</taxon>
        <taxon>Araneomorphae</taxon>
        <taxon>Entelegynae</taxon>
        <taxon>Araneoidea</taxon>
        <taxon>Araneidae</taxon>
        <taxon>Caerostris</taxon>
    </lineage>
</organism>
<keyword evidence="2" id="KW-1185">Reference proteome</keyword>
<reference evidence="1 2" key="1">
    <citation type="submission" date="2021-06" db="EMBL/GenBank/DDBJ databases">
        <title>Caerostris darwini draft genome.</title>
        <authorList>
            <person name="Kono N."/>
            <person name="Arakawa K."/>
        </authorList>
    </citation>
    <scope>NUCLEOTIDE SEQUENCE [LARGE SCALE GENOMIC DNA]</scope>
</reference>
<dbReference type="AlphaFoldDB" id="A0AAV4TMM1"/>
<name>A0AAV4TMM1_9ARAC</name>
<dbReference type="EMBL" id="BPLQ01009733">
    <property type="protein sequence ID" value="GIY46217.1"/>
    <property type="molecule type" value="Genomic_DNA"/>
</dbReference>
<proteinExistence type="predicted"/>